<reference evidence="4 6" key="1">
    <citation type="journal article" date="2012" name="Nature">
        <title>Algal genomes reveal evolutionary mosaicism and the fate of nucleomorphs.</title>
        <authorList>
            <consortium name="DOE Joint Genome Institute"/>
            <person name="Curtis B.A."/>
            <person name="Tanifuji G."/>
            <person name="Burki F."/>
            <person name="Gruber A."/>
            <person name="Irimia M."/>
            <person name="Maruyama S."/>
            <person name="Arias M.C."/>
            <person name="Ball S.G."/>
            <person name="Gile G.H."/>
            <person name="Hirakawa Y."/>
            <person name="Hopkins J.F."/>
            <person name="Kuo A."/>
            <person name="Rensing S.A."/>
            <person name="Schmutz J."/>
            <person name="Symeonidi A."/>
            <person name="Elias M."/>
            <person name="Eveleigh R.J."/>
            <person name="Herman E.K."/>
            <person name="Klute M.J."/>
            <person name="Nakayama T."/>
            <person name="Obornik M."/>
            <person name="Reyes-Prieto A."/>
            <person name="Armbrust E.V."/>
            <person name="Aves S.J."/>
            <person name="Beiko R.G."/>
            <person name="Coutinho P."/>
            <person name="Dacks J.B."/>
            <person name="Durnford D.G."/>
            <person name="Fast N.M."/>
            <person name="Green B.R."/>
            <person name="Grisdale C.J."/>
            <person name="Hempel F."/>
            <person name="Henrissat B."/>
            <person name="Hoppner M.P."/>
            <person name="Ishida K."/>
            <person name="Kim E."/>
            <person name="Koreny L."/>
            <person name="Kroth P.G."/>
            <person name="Liu Y."/>
            <person name="Malik S.B."/>
            <person name="Maier U.G."/>
            <person name="McRose D."/>
            <person name="Mock T."/>
            <person name="Neilson J.A."/>
            <person name="Onodera N.T."/>
            <person name="Poole A.M."/>
            <person name="Pritham E.J."/>
            <person name="Richards T.A."/>
            <person name="Rocap G."/>
            <person name="Roy S.W."/>
            <person name="Sarai C."/>
            <person name="Schaack S."/>
            <person name="Shirato S."/>
            <person name="Slamovits C.H."/>
            <person name="Spencer D.F."/>
            <person name="Suzuki S."/>
            <person name="Worden A.Z."/>
            <person name="Zauner S."/>
            <person name="Barry K."/>
            <person name="Bell C."/>
            <person name="Bharti A.K."/>
            <person name="Crow J.A."/>
            <person name="Grimwood J."/>
            <person name="Kramer R."/>
            <person name="Lindquist E."/>
            <person name="Lucas S."/>
            <person name="Salamov A."/>
            <person name="McFadden G.I."/>
            <person name="Lane C.E."/>
            <person name="Keeling P.J."/>
            <person name="Gray M.W."/>
            <person name="Grigoriev I.V."/>
            <person name="Archibald J.M."/>
        </authorList>
    </citation>
    <scope>NUCLEOTIDE SEQUENCE</scope>
    <source>
        <strain evidence="4 6">CCMP2712</strain>
    </source>
</reference>
<evidence type="ECO:0000313" key="5">
    <source>
        <dbReference type="EnsemblProtists" id="EKX43677"/>
    </source>
</evidence>
<evidence type="ECO:0000256" key="3">
    <source>
        <dbReference type="SAM" id="SignalP"/>
    </source>
</evidence>
<protein>
    <recommendedName>
        <fullName evidence="7">Apple domain-containing protein</fullName>
    </recommendedName>
</protein>
<feature type="region of interest" description="Disordered" evidence="2">
    <location>
        <begin position="400"/>
        <end position="435"/>
    </location>
</feature>
<evidence type="ECO:0000313" key="6">
    <source>
        <dbReference type="Proteomes" id="UP000011087"/>
    </source>
</evidence>
<sequence length="856" mass="94261">MVAARRLLILQALLLIGLVNAFPMWVRIPTGQEHMDQQMEDAQQESRKEKVSFMLHGRTADGPETAEFCSLASAGCHAAATPQASGGGEQQKGDFASMFERQAAPLDDFSRTGRWHVSRLQDKLKKLEQKLTRATSARRLLSADPPRFPSRLYQMVSGVRSVEHLGLEMLRNVEQHICKLYFKVCSHDSSAAPPSPGREDAKPSPPAQPTSSTLAGRIRRRLEAMKQAYRSLQEQRRVTPKEQAAVYARVSQERAPGTARYAYVSSSKFSSLMRNRLHRLISKAKGTRSSQLAGGKAEVEGHGKDLHAALPRDDFNDFPSGKWTSFSGDDETGNEGRSRKQAAPSDWPKGKWRSHSAEDVTSKSMQKKQMARKSQQLGISNVYYAEEPEDRAQWWDEQVRDYNPGGRGNPGLHEGQAYPPLEPQQEEDGTWSKDPLTGVGPKACIWMYAGPECGKGVMEGANLALAAATSSMPPVGSMQIKKIYSLHPSKIRGVLWDDDPANPLGETMYFVIPSLHDYPSIPQHTKADLRDYVYTGHTFLSMGGVINIYILNELFGWNLLPQYQPGPYLWNDRTCPGTPFEKVRRTVSEQGNTRMGMTGVAIGSIPPGGKSYFDNDGSSVAMCVPIGRGRACYVNQEFIRPMTPYGCGVWVQIVRAALNGGECKCICKGPLHAREDSDGKSLINSYCAKWRDEKTFSATDKQVKYMIQCMQQDCVQSLEGGDPNSPTLFGCRFLDVDGFCYAYGSAQMWCRDNPTSSYCSDGGENFAIPPLGSASVAHWLPKKNIPIYDGEAISGAAPYGCACMPNCSCTKKSCRCVNAQQISVGSSEEAAKFPSKVIQDDMKAGECDCKCAGQDA</sequence>
<dbReference type="KEGG" id="gtt:GUITHDRAFT_163823"/>
<evidence type="ECO:0000256" key="1">
    <source>
        <dbReference type="SAM" id="Coils"/>
    </source>
</evidence>
<dbReference type="RefSeq" id="XP_005830657.1">
    <property type="nucleotide sequence ID" value="XM_005830600.1"/>
</dbReference>
<dbReference type="EMBL" id="JH993009">
    <property type="protein sequence ID" value="EKX43677.1"/>
    <property type="molecule type" value="Genomic_DNA"/>
</dbReference>
<gene>
    <name evidence="4" type="ORF">GUITHDRAFT_163823</name>
</gene>
<feature type="region of interest" description="Disordered" evidence="2">
    <location>
        <begin position="189"/>
        <end position="213"/>
    </location>
</feature>
<dbReference type="PaxDb" id="55529-EKX43677"/>
<evidence type="ECO:0008006" key="7">
    <source>
        <dbReference type="Google" id="ProtNLM"/>
    </source>
</evidence>
<reference evidence="6" key="2">
    <citation type="submission" date="2012-11" db="EMBL/GenBank/DDBJ databases">
        <authorList>
            <person name="Kuo A."/>
            <person name="Curtis B.A."/>
            <person name="Tanifuji G."/>
            <person name="Burki F."/>
            <person name="Gruber A."/>
            <person name="Irimia M."/>
            <person name="Maruyama S."/>
            <person name="Arias M.C."/>
            <person name="Ball S.G."/>
            <person name="Gile G.H."/>
            <person name="Hirakawa Y."/>
            <person name="Hopkins J.F."/>
            <person name="Rensing S.A."/>
            <person name="Schmutz J."/>
            <person name="Symeonidi A."/>
            <person name="Elias M."/>
            <person name="Eveleigh R.J."/>
            <person name="Herman E.K."/>
            <person name="Klute M.J."/>
            <person name="Nakayama T."/>
            <person name="Obornik M."/>
            <person name="Reyes-Prieto A."/>
            <person name="Armbrust E.V."/>
            <person name="Aves S.J."/>
            <person name="Beiko R.G."/>
            <person name="Coutinho P."/>
            <person name="Dacks J.B."/>
            <person name="Durnford D.G."/>
            <person name="Fast N.M."/>
            <person name="Green B.R."/>
            <person name="Grisdale C."/>
            <person name="Hempe F."/>
            <person name="Henrissat B."/>
            <person name="Hoppner M.P."/>
            <person name="Ishida K.-I."/>
            <person name="Kim E."/>
            <person name="Koreny L."/>
            <person name="Kroth P.G."/>
            <person name="Liu Y."/>
            <person name="Malik S.-B."/>
            <person name="Maier U.G."/>
            <person name="McRose D."/>
            <person name="Mock T."/>
            <person name="Neilson J.A."/>
            <person name="Onodera N.T."/>
            <person name="Poole A.M."/>
            <person name="Pritham E.J."/>
            <person name="Richards T.A."/>
            <person name="Rocap G."/>
            <person name="Roy S.W."/>
            <person name="Sarai C."/>
            <person name="Schaack S."/>
            <person name="Shirato S."/>
            <person name="Slamovits C.H."/>
            <person name="Spencer D.F."/>
            <person name="Suzuki S."/>
            <person name="Worden A.Z."/>
            <person name="Zauner S."/>
            <person name="Barry K."/>
            <person name="Bell C."/>
            <person name="Bharti A.K."/>
            <person name="Crow J.A."/>
            <person name="Grimwood J."/>
            <person name="Kramer R."/>
            <person name="Lindquist E."/>
            <person name="Lucas S."/>
            <person name="Salamov A."/>
            <person name="McFadden G.I."/>
            <person name="Lane C.E."/>
            <person name="Keeling P.J."/>
            <person name="Gray M.W."/>
            <person name="Grigoriev I.V."/>
            <person name="Archibald J.M."/>
        </authorList>
    </citation>
    <scope>NUCLEOTIDE SEQUENCE</scope>
    <source>
        <strain evidence="6">CCMP2712</strain>
    </source>
</reference>
<feature type="coiled-coil region" evidence="1">
    <location>
        <begin position="117"/>
        <end position="144"/>
    </location>
</feature>
<accession>L1J5R1</accession>
<keyword evidence="1" id="KW-0175">Coiled coil</keyword>
<dbReference type="HOGENOM" id="CLU_333862_0_0_1"/>
<organism evidence="4">
    <name type="scientific">Guillardia theta (strain CCMP2712)</name>
    <name type="common">Cryptophyte</name>
    <dbReference type="NCBI Taxonomy" id="905079"/>
    <lineage>
        <taxon>Eukaryota</taxon>
        <taxon>Cryptophyceae</taxon>
        <taxon>Pyrenomonadales</taxon>
        <taxon>Geminigeraceae</taxon>
        <taxon>Guillardia</taxon>
    </lineage>
</organism>
<feature type="region of interest" description="Disordered" evidence="2">
    <location>
        <begin position="308"/>
        <end position="373"/>
    </location>
</feature>
<keyword evidence="3" id="KW-0732">Signal</keyword>
<evidence type="ECO:0000313" key="4">
    <source>
        <dbReference type="EMBL" id="EKX43677.1"/>
    </source>
</evidence>
<keyword evidence="6" id="KW-1185">Reference proteome</keyword>
<feature type="chain" id="PRO_5008770988" description="Apple domain-containing protein" evidence="3">
    <location>
        <begin position="22"/>
        <end position="856"/>
    </location>
</feature>
<dbReference type="AlphaFoldDB" id="L1J5R1"/>
<dbReference type="Proteomes" id="UP000011087">
    <property type="component" value="Unassembled WGS sequence"/>
</dbReference>
<proteinExistence type="predicted"/>
<dbReference type="EnsemblProtists" id="EKX43677">
    <property type="protein sequence ID" value="EKX43677"/>
    <property type="gene ID" value="GUITHDRAFT_163823"/>
</dbReference>
<feature type="signal peptide" evidence="3">
    <location>
        <begin position="1"/>
        <end position="21"/>
    </location>
</feature>
<evidence type="ECO:0000256" key="2">
    <source>
        <dbReference type="SAM" id="MobiDB-lite"/>
    </source>
</evidence>
<dbReference type="GeneID" id="17300317"/>
<name>L1J5R1_GUITC</name>
<reference evidence="5" key="3">
    <citation type="submission" date="2016-03" db="UniProtKB">
        <authorList>
            <consortium name="EnsemblProtists"/>
        </authorList>
    </citation>
    <scope>IDENTIFICATION</scope>
</reference>